<evidence type="ECO:0000259" key="4">
    <source>
        <dbReference type="PROSITE" id="PS50932"/>
    </source>
</evidence>
<gene>
    <name evidence="5" type="ORF">ORV05_10695</name>
</gene>
<dbReference type="CDD" id="cd01392">
    <property type="entry name" value="HTH_LacI"/>
    <property type="match status" value="1"/>
</dbReference>
<dbReference type="PROSITE" id="PS50932">
    <property type="entry name" value="HTH_LACI_2"/>
    <property type="match status" value="1"/>
</dbReference>
<dbReference type="EMBL" id="CP113836">
    <property type="protein sequence ID" value="WAL68205.1"/>
    <property type="molecule type" value="Genomic_DNA"/>
</dbReference>
<proteinExistence type="predicted"/>
<dbReference type="InterPro" id="IPR028082">
    <property type="entry name" value="Peripla_BP_I"/>
</dbReference>
<dbReference type="PANTHER" id="PTHR30146:SF153">
    <property type="entry name" value="LACTOSE OPERON REPRESSOR"/>
    <property type="match status" value="1"/>
</dbReference>
<reference evidence="5" key="1">
    <citation type="submission" date="2022-11" db="EMBL/GenBank/DDBJ databases">
        <authorList>
            <person name="Mo P."/>
        </authorList>
    </citation>
    <scope>NUCLEOTIDE SEQUENCE</scope>
    <source>
        <strain evidence="5">HUAS 11-8</strain>
    </source>
</reference>
<dbReference type="Gene3D" id="1.10.260.40">
    <property type="entry name" value="lambda repressor-like DNA-binding domains"/>
    <property type="match status" value="1"/>
</dbReference>
<evidence type="ECO:0000256" key="2">
    <source>
        <dbReference type="ARBA" id="ARBA00023125"/>
    </source>
</evidence>
<evidence type="ECO:0000313" key="5">
    <source>
        <dbReference type="EMBL" id="WAL68205.1"/>
    </source>
</evidence>
<dbReference type="InterPro" id="IPR000843">
    <property type="entry name" value="HTH_LacI"/>
</dbReference>
<dbReference type="InterPro" id="IPR010982">
    <property type="entry name" value="Lambda_DNA-bd_dom_sf"/>
</dbReference>
<dbReference type="SUPFAM" id="SSF47413">
    <property type="entry name" value="lambda repressor-like DNA-binding domains"/>
    <property type="match status" value="1"/>
</dbReference>
<evidence type="ECO:0000256" key="3">
    <source>
        <dbReference type="ARBA" id="ARBA00023163"/>
    </source>
</evidence>
<dbReference type="SMART" id="SM00354">
    <property type="entry name" value="HTH_LACI"/>
    <property type="match status" value="1"/>
</dbReference>
<dbReference type="Pfam" id="PF00356">
    <property type="entry name" value="LacI"/>
    <property type="match status" value="1"/>
</dbReference>
<feature type="domain" description="HTH lacI-type" evidence="4">
    <location>
        <begin position="9"/>
        <end position="63"/>
    </location>
</feature>
<dbReference type="Gene3D" id="3.40.50.2300">
    <property type="match status" value="2"/>
</dbReference>
<dbReference type="CDD" id="cd06296">
    <property type="entry name" value="PBP1_CatR-like"/>
    <property type="match status" value="1"/>
</dbReference>
<dbReference type="SUPFAM" id="SSF53822">
    <property type="entry name" value="Periplasmic binding protein-like I"/>
    <property type="match status" value="1"/>
</dbReference>
<sequence length="353" mass="37169">MPTASGKRATLAMVADAAGVSLATVSKVLNGRSDVAADTRVRVENVLREFGYVPQNGRRTVASRRLVDIVFDDLVSPYALEVLRGVTDAGTELGVDVVIGRMPEAGAEPSGPLSPEDAWAQRIKSGDREGLIVVTSELTLAQVESFTRAGLPLVVIDPLNLPRVEVTSVGATNFSGGITATEHLLGLGHRRVAFAGGPVGASCSQARLHGYRAALENAGATADPALVLHGGFGYQDGLEMGNRLLARENRPTAIFAASDATALGVLEAARRRGLRVPEDLSVVGFDDTMLARLATPALTVIRQPLHDMGRVALRTLLKLIAGETLDSHHVELATHLVVRDSTGPVPEHSRQGA</sequence>
<protein>
    <submittedName>
        <fullName evidence="5">LacI family DNA-binding transcriptional regulator</fullName>
    </submittedName>
</protein>
<dbReference type="InterPro" id="IPR046335">
    <property type="entry name" value="LacI/GalR-like_sensor"/>
</dbReference>
<dbReference type="Proteomes" id="UP001163203">
    <property type="component" value="Chromosome"/>
</dbReference>
<accession>A0ABY7B7A2</accession>
<evidence type="ECO:0000313" key="6">
    <source>
        <dbReference type="Proteomes" id="UP001163203"/>
    </source>
</evidence>
<name>A0ABY7B7A2_9PSEU</name>
<dbReference type="PANTHER" id="PTHR30146">
    <property type="entry name" value="LACI-RELATED TRANSCRIPTIONAL REPRESSOR"/>
    <property type="match status" value="1"/>
</dbReference>
<evidence type="ECO:0000256" key="1">
    <source>
        <dbReference type="ARBA" id="ARBA00023015"/>
    </source>
</evidence>
<keyword evidence="2 5" id="KW-0238">DNA-binding</keyword>
<keyword evidence="3" id="KW-0804">Transcription</keyword>
<dbReference type="Pfam" id="PF13377">
    <property type="entry name" value="Peripla_BP_3"/>
    <property type="match status" value="1"/>
</dbReference>
<keyword evidence="6" id="KW-1185">Reference proteome</keyword>
<keyword evidence="1" id="KW-0805">Transcription regulation</keyword>
<organism evidence="5 6">
    <name type="scientific">Amycolatopsis cynarae</name>
    <dbReference type="NCBI Taxonomy" id="2995223"/>
    <lineage>
        <taxon>Bacteria</taxon>
        <taxon>Bacillati</taxon>
        <taxon>Actinomycetota</taxon>
        <taxon>Actinomycetes</taxon>
        <taxon>Pseudonocardiales</taxon>
        <taxon>Pseudonocardiaceae</taxon>
        <taxon>Amycolatopsis</taxon>
    </lineage>
</organism>
<dbReference type="GO" id="GO:0003677">
    <property type="term" value="F:DNA binding"/>
    <property type="evidence" value="ECO:0007669"/>
    <property type="project" value="UniProtKB-KW"/>
</dbReference>